<dbReference type="EMBL" id="CP013747">
    <property type="protein sequence ID" value="ALV42340.1"/>
    <property type="molecule type" value="Genomic_DNA"/>
</dbReference>
<dbReference type="Proteomes" id="UP000065151">
    <property type="component" value="Chromosome"/>
</dbReference>
<gene>
    <name evidence="1" type="ORF">AU252_15290</name>
</gene>
<dbReference type="STRING" id="121292.AU252_15290"/>
<dbReference type="RefSeq" id="WP_058931457.1">
    <property type="nucleotide sequence ID" value="NZ_CP013747.1"/>
</dbReference>
<dbReference type="KEGG" id="psul:AU252_15290"/>
<evidence type="ECO:0000313" key="1">
    <source>
        <dbReference type="EMBL" id="ALV42340.1"/>
    </source>
</evidence>
<sequence>MITDKVQTVRIQLGDHIEAWHNGKLFHKGRVTDVVHSLDLIWIRDARTGARKLLDPDALEIIKVAAPQAAG</sequence>
<dbReference type="AlphaFoldDB" id="A0A0U3QPR7"/>
<evidence type="ECO:0000313" key="2">
    <source>
        <dbReference type="Proteomes" id="UP000065151"/>
    </source>
</evidence>
<organism evidence="1">
    <name type="scientific">Pseudarthrobacter sulfonivorans</name>
    <dbReference type="NCBI Taxonomy" id="121292"/>
    <lineage>
        <taxon>Bacteria</taxon>
        <taxon>Bacillati</taxon>
        <taxon>Actinomycetota</taxon>
        <taxon>Actinomycetes</taxon>
        <taxon>Micrococcales</taxon>
        <taxon>Micrococcaceae</taxon>
        <taxon>Pseudarthrobacter</taxon>
    </lineage>
</organism>
<name>A0A0U3QPR7_9MICC</name>
<proteinExistence type="predicted"/>
<accession>A0A0U3QPR7</accession>
<reference evidence="1 2" key="1">
    <citation type="submission" date="2015-12" db="EMBL/GenBank/DDBJ databases">
        <authorList>
            <person name="Shamseldin A."/>
            <person name="Moawad H."/>
            <person name="Abd El-Rahim W.M."/>
            <person name="Sadowsky M.J."/>
        </authorList>
    </citation>
    <scope>NUCLEOTIDE SEQUENCE [LARGE SCALE GENOMIC DNA]</scope>
    <source>
        <strain evidence="1 2">Ar51</strain>
    </source>
</reference>
<protein>
    <submittedName>
        <fullName evidence="1">Uncharacterized protein</fullName>
    </submittedName>
</protein>